<dbReference type="InterPro" id="IPR054384">
    <property type="entry name" value="SecDF_P1_head"/>
</dbReference>
<evidence type="ECO:0000256" key="9">
    <source>
        <dbReference type="HAMAP-Rule" id="MF_01463"/>
    </source>
</evidence>
<keyword evidence="8 9" id="KW-0472">Membrane</keyword>
<dbReference type="EMBL" id="LBSX01000001">
    <property type="protein sequence ID" value="KKQ28196.1"/>
    <property type="molecule type" value="Genomic_DNA"/>
</dbReference>
<evidence type="ECO:0000256" key="6">
    <source>
        <dbReference type="ARBA" id="ARBA00022989"/>
    </source>
</evidence>
<dbReference type="InterPro" id="IPR055344">
    <property type="entry name" value="SecD_SecF_C_bact"/>
</dbReference>
<keyword evidence="7 9" id="KW-0811">Translocation</keyword>
<evidence type="ECO:0000256" key="2">
    <source>
        <dbReference type="ARBA" id="ARBA00022448"/>
    </source>
</evidence>
<comment type="subunit">
    <text evidence="9">Forms a complex with SecF. Part of the essential Sec protein translocation apparatus which comprises SecA, SecYEG and auxiliary proteins SecDF. Other proteins may also be involved.</text>
</comment>
<dbReference type="InterPro" id="IPR046357">
    <property type="entry name" value="PPIase_dom_sf"/>
</dbReference>
<comment type="function">
    <text evidence="9">Part of the Sec protein translocase complex. Interacts with the SecYEG preprotein conducting channel. SecDF uses the proton motive force (PMF) to complete protein translocation after the ATP-dependent function of SecA.</text>
</comment>
<dbReference type="GO" id="GO:0003755">
    <property type="term" value="F:peptidyl-prolyl cis-trans isomerase activity"/>
    <property type="evidence" value="ECO:0007669"/>
    <property type="project" value="UniProtKB-KW"/>
</dbReference>
<dbReference type="NCBIfam" id="TIGR01129">
    <property type="entry name" value="secD"/>
    <property type="match status" value="1"/>
</dbReference>
<gene>
    <name evidence="9" type="primary">secD</name>
    <name evidence="12" type="ORF">US42_C0001G0047</name>
</gene>
<dbReference type="Pfam" id="PF07549">
    <property type="entry name" value="Sec_GG"/>
    <property type="match status" value="1"/>
</dbReference>
<dbReference type="HAMAP" id="MF_01463_B">
    <property type="entry name" value="SecD_B"/>
    <property type="match status" value="1"/>
</dbReference>
<keyword evidence="10" id="KW-0413">Isomerase</keyword>
<feature type="domain" description="PpiC" evidence="11">
    <location>
        <begin position="149"/>
        <end position="252"/>
    </location>
</feature>
<keyword evidence="10" id="KW-0697">Rotamase</keyword>
<keyword evidence="4 9" id="KW-0812">Transmembrane</keyword>
<dbReference type="PATRIC" id="fig|1619046.3.peg.47"/>
<dbReference type="PANTHER" id="PTHR30081:SF1">
    <property type="entry name" value="PROTEIN TRANSLOCASE SUBUNIT SECD"/>
    <property type="match status" value="1"/>
</dbReference>
<feature type="transmembrane region" description="Helical" evidence="9">
    <location>
        <begin position="641"/>
        <end position="662"/>
    </location>
</feature>
<evidence type="ECO:0000313" key="13">
    <source>
        <dbReference type="Proteomes" id="UP000034849"/>
    </source>
</evidence>
<comment type="similarity">
    <text evidence="9">Belongs to the SecD/SecF family. SecD subfamily.</text>
</comment>
<feature type="transmembrane region" description="Helical" evidence="9">
    <location>
        <begin position="16"/>
        <end position="37"/>
    </location>
</feature>
<feature type="transmembrane region" description="Helical" evidence="9">
    <location>
        <begin position="512"/>
        <end position="530"/>
    </location>
</feature>
<dbReference type="InterPro" id="IPR000297">
    <property type="entry name" value="PPIase_PpiC"/>
</dbReference>
<dbReference type="FunFam" id="1.20.1640.10:FF:000004">
    <property type="entry name" value="Protein translocase subunit SecD"/>
    <property type="match status" value="1"/>
</dbReference>
<evidence type="ECO:0000256" key="8">
    <source>
        <dbReference type="ARBA" id="ARBA00023136"/>
    </source>
</evidence>
<keyword evidence="6 9" id="KW-1133">Transmembrane helix</keyword>
<dbReference type="InterPro" id="IPR001036">
    <property type="entry name" value="Acrflvin-R"/>
</dbReference>
<dbReference type="PANTHER" id="PTHR30081">
    <property type="entry name" value="PROTEIN-EXPORT MEMBRANE PROTEIN SEC"/>
    <property type="match status" value="1"/>
</dbReference>
<dbReference type="PROSITE" id="PS01096">
    <property type="entry name" value="PPIC_PPIASE_1"/>
    <property type="match status" value="1"/>
</dbReference>
<dbReference type="InterPro" id="IPR005791">
    <property type="entry name" value="SecD"/>
</dbReference>
<evidence type="ECO:0000256" key="5">
    <source>
        <dbReference type="ARBA" id="ARBA00022927"/>
    </source>
</evidence>
<name>A0A0G0JJF3_9BACT</name>
<dbReference type="Gene3D" id="3.30.70.3400">
    <property type="match status" value="1"/>
</dbReference>
<dbReference type="GO" id="GO:0015450">
    <property type="term" value="F:protein-transporting ATPase activity"/>
    <property type="evidence" value="ECO:0007669"/>
    <property type="project" value="InterPro"/>
</dbReference>
<keyword evidence="2 9" id="KW-0813">Transport</keyword>
<feature type="transmembrane region" description="Helical" evidence="9">
    <location>
        <begin position="561"/>
        <end position="582"/>
    </location>
</feature>
<comment type="subcellular location">
    <subcellularLocation>
        <location evidence="1 9">Cell membrane</location>
        <topology evidence="1 9">Multi-pass membrane protein</topology>
    </subcellularLocation>
</comment>
<dbReference type="SUPFAM" id="SSF54534">
    <property type="entry name" value="FKBP-like"/>
    <property type="match status" value="2"/>
</dbReference>
<dbReference type="AlphaFoldDB" id="A0A0G0JJF3"/>
<dbReference type="Pfam" id="PF22599">
    <property type="entry name" value="SecDF_P1_head"/>
    <property type="match status" value="1"/>
</dbReference>
<accession>A0A0G0JJF3</accession>
<dbReference type="InterPro" id="IPR022646">
    <property type="entry name" value="SecD/SecF_CS"/>
</dbReference>
<feature type="domain" description="PpiC" evidence="11">
    <location>
        <begin position="257"/>
        <end position="362"/>
    </location>
</feature>
<evidence type="ECO:0000256" key="1">
    <source>
        <dbReference type="ARBA" id="ARBA00004651"/>
    </source>
</evidence>
<feature type="transmembrane region" description="Helical" evidence="9">
    <location>
        <begin position="615"/>
        <end position="635"/>
    </location>
</feature>
<evidence type="ECO:0000313" key="12">
    <source>
        <dbReference type="EMBL" id="KKQ28196.1"/>
    </source>
</evidence>
<dbReference type="SUPFAM" id="SSF82866">
    <property type="entry name" value="Multidrug efflux transporter AcrB transmembrane domain"/>
    <property type="match status" value="1"/>
</dbReference>
<dbReference type="Gene3D" id="3.30.1360.200">
    <property type="match status" value="1"/>
</dbReference>
<dbReference type="InterPro" id="IPR022813">
    <property type="entry name" value="SecD/SecF_arch_bac"/>
</dbReference>
<evidence type="ECO:0000256" key="4">
    <source>
        <dbReference type="ARBA" id="ARBA00022692"/>
    </source>
</evidence>
<evidence type="ECO:0000256" key="3">
    <source>
        <dbReference type="ARBA" id="ARBA00022475"/>
    </source>
</evidence>
<dbReference type="STRING" id="1619046.US42_C0001G0047"/>
<dbReference type="Gene3D" id="1.20.1640.10">
    <property type="entry name" value="Multidrug efflux transporter AcrB transmembrane domain"/>
    <property type="match status" value="1"/>
</dbReference>
<sequence>MVIKQNKTNLRAKIRWGIVGIIALFFISGVFDFPAYFNKGVNWVNTKTALGLPKVPEKGFNLGLDLQGGAHLLYQADVANIAQAERSTAVEGVRDVIERRVNGLGVSEPVVQTTKVGENYRVMVELPGINDVKKAIQMIGGTPILEFKEQNNEPARTLTAEEKKELETYNKNAKVKATEALNKIKAGTDFAKVVTDYSEDTTSKNNGGYLGFVAKNNPDSALYEWASKNLENTISKEPIESLVGYNVLKRGKEQNGVTEVQASHILICYLGAKNCENPIYSKEEAFKKAQELYNQANAQNFADLAKQNSSDPGSKVIGGDLGYFTKEVMVPAFGEAVFKAKVGEIIGPVETEFGYHVIYKVNERQSKEYELYRVLIKTKTEVDIIPPQDQWKSTGLSGKQLKRSEVVTDQNTGEVQVSLQFNDEGKELFKDVTERNVGKPVAIFLDGVAISVPTVNTPIRDGQAVITGAFDLQEAKLLSQRLNAGALPVPVELISQQTIGASLGSESLDKSLKAGLVGIILVAIFMIIYYRLPGLLSVFALSLYAMLVLAVTKLIGATLTLSGIAGFIMSIGMAVDANVLIFERMKEELRSGKSLKAAAEEGFLRAWPSIRDSNISTLITCVILIWFGSSFVQGFAVTLTIGVLTSMFTAITVSRTLVRFIIPWFGEFGNRLFLGSKKIDQ</sequence>
<dbReference type="Pfam" id="PF13616">
    <property type="entry name" value="Rotamase_3"/>
    <property type="match status" value="1"/>
</dbReference>
<keyword evidence="5 9" id="KW-0653">Protein transport</keyword>
<dbReference type="GO" id="GO:0065002">
    <property type="term" value="P:intracellular protein transmembrane transport"/>
    <property type="evidence" value="ECO:0007669"/>
    <property type="project" value="UniProtKB-UniRule"/>
</dbReference>
<dbReference type="InterPro" id="IPR048631">
    <property type="entry name" value="SecD_1st"/>
</dbReference>
<protein>
    <recommendedName>
        <fullName evidence="9">Protein translocase subunit SecD</fullName>
    </recommendedName>
</protein>
<feature type="transmembrane region" description="Helical" evidence="9">
    <location>
        <begin position="535"/>
        <end position="555"/>
    </location>
</feature>
<comment type="caution">
    <text evidence="12">The sequence shown here is derived from an EMBL/GenBank/DDBJ whole genome shotgun (WGS) entry which is preliminary data.</text>
</comment>
<evidence type="ECO:0000256" key="10">
    <source>
        <dbReference type="PROSITE-ProRule" id="PRU00278"/>
    </source>
</evidence>
<dbReference type="InterPro" id="IPR048634">
    <property type="entry name" value="SecD_SecF_C"/>
</dbReference>
<dbReference type="Gene3D" id="3.10.50.40">
    <property type="match status" value="2"/>
</dbReference>
<dbReference type="GO" id="GO:0005886">
    <property type="term" value="C:plasma membrane"/>
    <property type="evidence" value="ECO:0007669"/>
    <property type="project" value="UniProtKB-SubCell"/>
</dbReference>
<dbReference type="PROSITE" id="PS50198">
    <property type="entry name" value="PPIC_PPIASE_2"/>
    <property type="match status" value="2"/>
</dbReference>
<dbReference type="GO" id="GO:0043952">
    <property type="term" value="P:protein transport by the Sec complex"/>
    <property type="evidence" value="ECO:0007669"/>
    <property type="project" value="UniProtKB-UniRule"/>
</dbReference>
<reference evidence="12 13" key="1">
    <citation type="journal article" date="2015" name="Nature">
        <title>rRNA introns, odd ribosomes, and small enigmatic genomes across a large radiation of phyla.</title>
        <authorList>
            <person name="Brown C.T."/>
            <person name="Hug L.A."/>
            <person name="Thomas B.C."/>
            <person name="Sharon I."/>
            <person name="Castelle C.J."/>
            <person name="Singh A."/>
            <person name="Wilkins M.J."/>
            <person name="Williams K.H."/>
            <person name="Banfield J.F."/>
        </authorList>
    </citation>
    <scope>NUCLEOTIDE SEQUENCE [LARGE SCALE GENOMIC DNA]</scope>
</reference>
<dbReference type="NCBIfam" id="TIGR00916">
    <property type="entry name" value="2A0604s01"/>
    <property type="match status" value="1"/>
</dbReference>
<proteinExistence type="inferred from homology"/>
<dbReference type="InterPro" id="IPR023058">
    <property type="entry name" value="PPIase_PpiC_CS"/>
</dbReference>
<dbReference type="Pfam" id="PF21760">
    <property type="entry name" value="SecD_1st"/>
    <property type="match status" value="1"/>
</dbReference>
<evidence type="ECO:0000259" key="11">
    <source>
        <dbReference type="PROSITE" id="PS50198"/>
    </source>
</evidence>
<dbReference type="GO" id="GO:0006605">
    <property type="term" value="P:protein targeting"/>
    <property type="evidence" value="ECO:0007669"/>
    <property type="project" value="UniProtKB-UniRule"/>
</dbReference>
<dbReference type="PRINTS" id="PR00702">
    <property type="entry name" value="ACRIFLAVINRP"/>
</dbReference>
<keyword evidence="3 9" id="KW-1003">Cell membrane</keyword>
<dbReference type="Pfam" id="PF02355">
    <property type="entry name" value="SecD_SecF_C"/>
    <property type="match status" value="1"/>
</dbReference>
<evidence type="ECO:0000256" key="7">
    <source>
        <dbReference type="ARBA" id="ARBA00023010"/>
    </source>
</evidence>
<dbReference type="Proteomes" id="UP000034849">
    <property type="component" value="Unassembled WGS sequence"/>
</dbReference>
<organism evidence="12 13">
    <name type="scientific">Candidatus Magasanikbacteria bacterium GW2011_GWC2_37_14</name>
    <dbReference type="NCBI Taxonomy" id="1619046"/>
    <lineage>
        <taxon>Bacteria</taxon>
        <taxon>Candidatus Magasanikiibacteriota</taxon>
    </lineage>
</organism>